<keyword evidence="5 7" id="KW-1133">Transmembrane helix</keyword>
<name>A0A858BQJ4_9FIRM</name>
<dbReference type="InterPro" id="IPR036259">
    <property type="entry name" value="MFS_trans_sf"/>
</dbReference>
<evidence type="ECO:0000256" key="3">
    <source>
        <dbReference type="ARBA" id="ARBA00022475"/>
    </source>
</evidence>
<comment type="subcellular location">
    <subcellularLocation>
        <location evidence="1">Cell membrane</location>
        <topology evidence="1">Multi-pass membrane protein</topology>
    </subcellularLocation>
</comment>
<keyword evidence="6 7" id="KW-0472">Membrane</keyword>
<feature type="transmembrane region" description="Helical" evidence="7">
    <location>
        <begin position="222"/>
        <end position="248"/>
    </location>
</feature>
<feature type="transmembrane region" description="Helical" evidence="7">
    <location>
        <begin position="183"/>
        <end position="201"/>
    </location>
</feature>
<dbReference type="PANTHER" id="PTHR43124">
    <property type="entry name" value="PURINE EFFLUX PUMP PBUE"/>
    <property type="match status" value="1"/>
</dbReference>
<feature type="transmembrane region" description="Helical" evidence="7">
    <location>
        <begin position="293"/>
        <end position="311"/>
    </location>
</feature>
<feature type="transmembrane region" description="Helical" evidence="7">
    <location>
        <begin position="18"/>
        <end position="37"/>
    </location>
</feature>
<evidence type="ECO:0000259" key="8">
    <source>
        <dbReference type="PROSITE" id="PS50850"/>
    </source>
</evidence>
<feature type="transmembrane region" description="Helical" evidence="7">
    <location>
        <begin position="390"/>
        <end position="409"/>
    </location>
</feature>
<feature type="transmembrane region" description="Helical" evidence="7">
    <location>
        <begin position="85"/>
        <end position="102"/>
    </location>
</feature>
<reference evidence="9 10" key="1">
    <citation type="submission" date="2020-02" db="EMBL/GenBank/DDBJ databases">
        <authorList>
            <person name="Kim Y.B."/>
            <person name="Roh S.W."/>
        </authorList>
    </citation>
    <scope>NUCLEOTIDE SEQUENCE [LARGE SCALE GENOMIC DNA]</scope>
    <source>
        <strain evidence="9 10">DSM 103574</strain>
    </source>
</reference>
<feature type="transmembrane region" description="Helical" evidence="7">
    <location>
        <begin position="108"/>
        <end position="130"/>
    </location>
</feature>
<feature type="transmembrane region" description="Helical" evidence="7">
    <location>
        <begin position="317"/>
        <end position="334"/>
    </location>
</feature>
<keyword evidence="3" id="KW-1003">Cell membrane</keyword>
<keyword evidence="2" id="KW-0813">Transport</keyword>
<feature type="domain" description="Major facilitator superfamily (MFS) profile" evidence="8">
    <location>
        <begin position="21"/>
        <end position="414"/>
    </location>
</feature>
<dbReference type="Pfam" id="PF07690">
    <property type="entry name" value="MFS_1"/>
    <property type="match status" value="1"/>
</dbReference>
<dbReference type="AlphaFoldDB" id="A0A858BQJ4"/>
<dbReference type="GO" id="GO:0022857">
    <property type="term" value="F:transmembrane transporter activity"/>
    <property type="evidence" value="ECO:0007669"/>
    <property type="project" value="InterPro"/>
</dbReference>
<keyword evidence="4 7" id="KW-0812">Transmembrane</keyword>
<keyword evidence="10" id="KW-1185">Reference proteome</keyword>
<dbReference type="PANTHER" id="PTHR43124:SF3">
    <property type="entry name" value="CHLORAMPHENICOL EFFLUX PUMP RV0191"/>
    <property type="match status" value="1"/>
</dbReference>
<dbReference type="SUPFAM" id="SSF103473">
    <property type="entry name" value="MFS general substrate transporter"/>
    <property type="match status" value="1"/>
</dbReference>
<evidence type="ECO:0000313" key="9">
    <source>
        <dbReference type="EMBL" id="QIB68093.1"/>
    </source>
</evidence>
<accession>A0A858BQJ4</accession>
<evidence type="ECO:0000256" key="1">
    <source>
        <dbReference type="ARBA" id="ARBA00004651"/>
    </source>
</evidence>
<feature type="transmembrane region" description="Helical" evidence="7">
    <location>
        <begin position="57"/>
        <end position="78"/>
    </location>
</feature>
<gene>
    <name evidence="9" type="ORF">Ami103574_01655</name>
</gene>
<dbReference type="GO" id="GO:0005886">
    <property type="term" value="C:plasma membrane"/>
    <property type="evidence" value="ECO:0007669"/>
    <property type="project" value="UniProtKB-SubCell"/>
</dbReference>
<dbReference type="Proteomes" id="UP000466848">
    <property type="component" value="Chromosome"/>
</dbReference>
<dbReference type="PROSITE" id="PS50850">
    <property type="entry name" value="MFS"/>
    <property type="match status" value="1"/>
</dbReference>
<sequence>MGTGFSKLKLGEKMSKNFLVILLIAASGSIIYGLPYFRYDYYDVYLETYHLTNTQMGFFGSILGVFGMISYLFGGFIADRFSIRTILSLSLIGTGIGGFFHLLPLNFTALACLYAFWGITSLFAFWPACVKAVRVLSDSDDQGKAFGWFEGGRGVAAAIMAPLAVVAFQIGVKQMDDVTGMKYVIIFYSVLTVLCGLLVFFKMGNERMGAGERISFKDIGKVLRLPAVWIIGIVTFCNYVFTLSLYYFTPYSTGILGATVTFGAILAAVKRWISPVSNIGGGYLADKVGTGNLLLVSFLVMAAGTAGILLLPTNSSMLVVFVVLFLVIYFFYNVNYAMTWAMMDEGNIPAEYSGTAAGVISTVGYLPEIFCSLLAGALIDGYPGVTGFRYFFGFLIGMLLLGAIFVLVWKKYLGGQNVNDGNKQLKSNS</sequence>
<evidence type="ECO:0000256" key="7">
    <source>
        <dbReference type="SAM" id="Phobius"/>
    </source>
</evidence>
<dbReference type="InterPro" id="IPR011701">
    <property type="entry name" value="MFS"/>
</dbReference>
<dbReference type="RefSeq" id="WP_163065013.1">
    <property type="nucleotide sequence ID" value="NZ_CP048649.1"/>
</dbReference>
<protein>
    <submittedName>
        <fullName evidence="9">MFS transporter</fullName>
    </submittedName>
</protein>
<organism evidence="9 10">
    <name type="scientific">Aminipila butyrica</name>
    <dbReference type="NCBI Taxonomy" id="433296"/>
    <lineage>
        <taxon>Bacteria</taxon>
        <taxon>Bacillati</taxon>
        <taxon>Bacillota</taxon>
        <taxon>Clostridia</taxon>
        <taxon>Peptostreptococcales</taxon>
        <taxon>Anaerovoracaceae</taxon>
        <taxon>Aminipila</taxon>
    </lineage>
</organism>
<evidence type="ECO:0000313" key="10">
    <source>
        <dbReference type="Proteomes" id="UP000466848"/>
    </source>
</evidence>
<evidence type="ECO:0000256" key="5">
    <source>
        <dbReference type="ARBA" id="ARBA00022989"/>
    </source>
</evidence>
<dbReference type="InterPro" id="IPR050189">
    <property type="entry name" value="MFS_Efflux_Transporters"/>
</dbReference>
<evidence type="ECO:0000256" key="6">
    <source>
        <dbReference type="ARBA" id="ARBA00023136"/>
    </source>
</evidence>
<feature type="transmembrane region" description="Helical" evidence="7">
    <location>
        <begin position="254"/>
        <end position="273"/>
    </location>
</feature>
<dbReference type="KEGG" id="abut:Ami103574_01655"/>
<evidence type="ECO:0000256" key="4">
    <source>
        <dbReference type="ARBA" id="ARBA00022692"/>
    </source>
</evidence>
<dbReference type="EMBL" id="CP048649">
    <property type="protein sequence ID" value="QIB68093.1"/>
    <property type="molecule type" value="Genomic_DNA"/>
</dbReference>
<proteinExistence type="predicted"/>
<dbReference type="Gene3D" id="1.20.1250.20">
    <property type="entry name" value="MFS general substrate transporter like domains"/>
    <property type="match status" value="2"/>
</dbReference>
<dbReference type="CDD" id="cd06174">
    <property type="entry name" value="MFS"/>
    <property type="match status" value="1"/>
</dbReference>
<dbReference type="InterPro" id="IPR020846">
    <property type="entry name" value="MFS_dom"/>
</dbReference>
<feature type="transmembrane region" description="Helical" evidence="7">
    <location>
        <begin position="151"/>
        <end position="171"/>
    </location>
</feature>
<feature type="transmembrane region" description="Helical" evidence="7">
    <location>
        <begin position="355"/>
        <end position="378"/>
    </location>
</feature>
<evidence type="ECO:0000256" key="2">
    <source>
        <dbReference type="ARBA" id="ARBA00022448"/>
    </source>
</evidence>